<keyword evidence="2" id="KW-1185">Reference proteome</keyword>
<sequence length="109" mass="12508">MVFPNDSHISDEFPCKSEENILNEPTDDRKPDIVLIDADSSIYPFLRNDILNKFEESISEESNLDIISIIAVIIMLVSCEKLDQCEVRVLNELDVDYILYDFISTAVYS</sequence>
<dbReference type="EMBL" id="UZAK01048201">
    <property type="protein sequence ID" value="VDP77498.1"/>
    <property type="molecule type" value="Genomic_DNA"/>
</dbReference>
<reference evidence="1 2" key="2">
    <citation type="submission" date="2018-11" db="EMBL/GenBank/DDBJ databases">
        <authorList>
            <consortium name="Pathogen Informatics"/>
        </authorList>
    </citation>
    <scope>NUCLEOTIDE SEQUENCE [LARGE SCALE GENOMIC DNA]</scope>
    <source>
        <strain evidence="1">Dakar</strain>
        <strain evidence="2">Dakar, Senegal</strain>
    </source>
</reference>
<evidence type="ECO:0000313" key="3">
    <source>
        <dbReference type="WBParaSite" id="SCUD_0002205401-mRNA-1"/>
    </source>
</evidence>
<dbReference type="Proteomes" id="UP000279833">
    <property type="component" value="Unassembled WGS sequence"/>
</dbReference>
<dbReference type="WBParaSite" id="SCUD_0002205401-mRNA-1">
    <property type="protein sequence ID" value="SCUD_0002205401-mRNA-1"/>
    <property type="gene ID" value="SCUD_0002205401"/>
</dbReference>
<name>A0A183L3Z3_9TREM</name>
<evidence type="ECO:0000313" key="2">
    <source>
        <dbReference type="Proteomes" id="UP000279833"/>
    </source>
</evidence>
<reference evidence="3" key="1">
    <citation type="submission" date="2016-06" db="UniProtKB">
        <authorList>
            <consortium name="WormBaseParasite"/>
        </authorList>
    </citation>
    <scope>IDENTIFICATION</scope>
</reference>
<gene>
    <name evidence="1" type="ORF">SCUD_LOCUS22051</name>
</gene>
<evidence type="ECO:0000313" key="1">
    <source>
        <dbReference type="EMBL" id="VDP77498.1"/>
    </source>
</evidence>
<dbReference type="AlphaFoldDB" id="A0A183L3Z3"/>
<proteinExistence type="predicted"/>
<accession>A0A183L3Z3</accession>
<protein>
    <submittedName>
        <fullName evidence="3">Response regulatory domain-containing protein</fullName>
    </submittedName>
</protein>
<organism evidence="3">
    <name type="scientific">Schistosoma curassoni</name>
    <dbReference type="NCBI Taxonomy" id="6186"/>
    <lineage>
        <taxon>Eukaryota</taxon>
        <taxon>Metazoa</taxon>
        <taxon>Spiralia</taxon>
        <taxon>Lophotrochozoa</taxon>
        <taxon>Platyhelminthes</taxon>
        <taxon>Trematoda</taxon>
        <taxon>Digenea</taxon>
        <taxon>Strigeidida</taxon>
        <taxon>Schistosomatoidea</taxon>
        <taxon>Schistosomatidae</taxon>
        <taxon>Schistosoma</taxon>
    </lineage>
</organism>